<dbReference type="Pfam" id="PF01593">
    <property type="entry name" value="Amino_oxidase"/>
    <property type="match status" value="2"/>
</dbReference>
<comment type="similarity">
    <text evidence="2">Belongs to the tryptophan 2-monooxygenase family.</text>
</comment>
<dbReference type="EMBL" id="JBHTIZ010000023">
    <property type="protein sequence ID" value="MFD0984564.1"/>
    <property type="molecule type" value="Genomic_DNA"/>
</dbReference>
<comment type="caution">
    <text evidence="9">The sequence shown here is derived from an EMBL/GenBank/DDBJ whole genome shotgun (WGS) entry which is preliminary data.</text>
</comment>
<dbReference type="RefSeq" id="WP_379756060.1">
    <property type="nucleotide sequence ID" value="NZ_JBHSYB010000024.1"/>
</dbReference>
<evidence type="ECO:0000256" key="5">
    <source>
        <dbReference type="ARBA" id="ARBA00023070"/>
    </source>
</evidence>
<dbReference type="Gene3D" id="3.90.660.10">
    <property type="match status" value="1"/>
</dbReference>
<accession>A0ABW3J2K6</accession>
<keyword evidence="10" id="KW-1185">Reference proteome</keyword>
<reference evidence="10" key="1">
    <citation type="journal article" date="2019" name="Int. J. Syst. Evol. Microbiol.">
        <title>The Global Catalogue of Microorganisms (GCM) 10K type strain sequencing project: providing services to taxonomists for standard genome sequencing and annotation.</title>
        <authorList>
            <consortium name="The Broad Institute Genomics Platform"/>
            <consortium name="The Broad Institute Genome Sequencing Center for Infectious Disease"/>
            <person name="Wu L."/>
            <person name="Ma J."/>
        </authorList>
    </citation>
    <scope>NUCLEOTIDE SEQUENCE [LARGE SCALE GENOMIC DNA]</scope>
    <source>
        <strain evidence="10">CECT 7649</strain>
    </source>
</reference>
<evidence type="ECO:0000313" key="9">
    <source>
        <dbReference type="EMBL" id="MFD0984564.1"/>
    </source>
</evidence>
<dbReference type="InterPro" id="IPR002937">
    <property type="entry name" value="Amino_oxidase"/>
</dbReference>
<comment type="catalytic activity">
    <reaction evidence="6">
        <text>L-tryptophan + O2 = indole-3-acetamide + CO2 + H2O</text>
        <dbReference type="Rhea" id="RHEA:16165"/>
        <dbReference type="ChEBI" id="CHEBI:15377"/>
        <dbReference type="ChEBI" id="CHEBI:15379"/>
        <dbReference type="ChEBI" id="CHEBI:16031"/>
        <dbReference type="ChEBI" id="CHEBI:16526"/>
        <dbReference type="ChEBI" id="CHEBI:57912"/>
        <dbReference type="EC" id="1.13.12.3"/>
    </reaction>
</comment>
<evidence type="ECO:0000256" key="4">
    <source>
        <dbReference type="ARBA" id="ARBA00017871"/>
    </source>
</evidence>
<organism evidence="9 10">
    <name type="scientific">Flavobacterium myungsuense</name>
    <dbReference type="NCBI Taxonomy" id="651823"/>
    <lineage>
        <taxon>Bacteria</taxon>
        <taxon>Pseudomonadati</taxon>
        <taxon>Bacteroidota</taxon>
        <taxon>Flavobacteriia</taxon>
        <taxon>Flavobacteriales</taxon>
        <taxon>Flavobacteriaceae</taxon>
        <taxon>Flavobacterium</taxon>
    </lineage>
</organism>
<evidence type="ECO:0000256" key="6">
    <source>
        <dbReference type="ARBA" id="ARBA00047321"/>
    </source>
</evidence>
<name>A0ABW3J2K6_9FLAO</name>
<protein>
    <recommendedName>
        <fullName evidence="4">Tryptophan 2-monooxygenase</fullName>
        <ecNumber evidence="3">1.13.12.3</ecNumber>
    </recommendedName>
</protein>
<keyword evidence="5" id="KW-0073">Auxin biosynthesis</keyword>
<evidence type="ECO:0000256" key="3">
    <source>
        <dbReference type="ARBA" id="ARBA00012535"/>
    </source>
</evidence>
<proteinExistence type="inferred from homology"/>
<keyword evidence="7" id="KW-0472">Membrane</keyword>
<keyword evidence="7" id="KW-1133">Transmembrane helix</keyword>
<dbReference type="Gene3D" id="3.50.50.60">
    <property type="entry name" value="FAD/NAD(P)-binding domain"/>
    <property type="match status" value="1"/>
</dbReference>
<keyword evidence="7" id="KW-0812">Transmembrane</keyword>
<evidence type="ECO:0000259" key="8">
    <source>
        <dbReference type="Pfam" id="PF01593"/>
    </source>
</evidence>
<feature type="transmembrane region" description="Helical" evidence="7">
    <location>
        <begin position="12"/>
        <end position="29"/>
    </location>
</feature>
<comment type="pathway">
    <text evidence="1">Plant hormone metabolism; auxin biosynthesis.</text>
</comment>
<feature type="transmembrane region" description="Helical" evidence="7">
    <location>
        <begin position="41"/>
        <end position="59"/>
    </location>
</feature>
<sequence>MDRRHFIKQSTLFSIGGMLIPAALLASYRKETLFEDINYDGKVLIIGAGAAGLYAAYILKTKGINFQILEASANYGGRLGKLTGFANFPIDLGAQWLHGKKNITGDLIAKSGTKITLDNSDEKYWFNNQILSSLPRDINEIFTREDNLPDVSFKDFAIQEGYGNEYKNIVEAIAGDCGAAASRISAFWKIKEEENWSSGGKDFKFQETYFDLIDSQIAIHIKDEILLNTIVSKIDYSQSSIVVTDSNNNNYKADKVIITVPITILKSNDIQFIPALPSEKTAAFAKIGMDAGMKVFLKFTNKFFDENIIGGSICAAYADDSIGKAQSDNILLAFITGKQAEYLTSLGSDSAITNALLLELDTMYNGQATASFVSSHVHNWTTNPFIKGAYSYSTVGIGDSRKIAAQSINEKLYFAGEAMNINGHHQTVHGAVETGYREVKHILKAIKK</sequence>
<dbReference type="PANTHER" id="PTHR10742:SF410">
    <property type="entry name" value="LYSINE-SPECIFIC HISTONE DEMETHYLASE 2"/>
    <property type="match status" value="1"/>
</dbReference>
<dbReference type="SUPFAM" id="SSF54373">
    <property type="entry name" value="FAD-linked reductases, C-terminal domain"/>
    <property type="match status" value="1"/>
</dbReference>
<evidence type="ECO:0000256" key="2">
    <source>
        <dbReference type="ARBA" id="ARBA00005833"/>
    </source>
</evidence>
<dbReference type="PANTHER" id="PTHR10742">
    <property type="entry name" value="FLAVIN MONOAMINE OXIDASE"/>
    <property type="match status" value="1"/>
</dbReference>
<evidence type="ECO:0000256" key="1">
    <source>
        <dbReference type="ARBA" id="ARBA00004814"/>
    </source>
</evidence>
<dbReference type="SUPFAM" id="SSF51905">
    <property type="entry name" value="FAD/NAD(P)-binding domain"/>
    <property type="match status" value="1"/>
</dbReference>
<dbReference type="InterPro" id="IPR036188">
    <property type="entry name" value="FAD/NAD-bd_sf"/>
</dbReference>
<evidence type="ECO:0000256" key="7">
    <source>
        <dbReference type="SAM" id="Phobius"/>
    </source>
</evidence>
<dbReference type="EC" id="1.13.12.3" evidence="3"/>
<dbReference type="Proteomes" id="UP001597051">
    <property type="component" value="Unassembled WGS sequence"/>
</dbReference>
<feature type="domain" description="Amine oxidase" evidence="8">
    <location>
        <begin position="51"/>
        <end position="128"/>
    </location>
</feature>
<feature type="domain" description="Amine oxidase" evidence="8">
    <location>
        <begin position="143"/>
        <end position="443"/>
    </location>
</feature>
<dbReference type="PRINTS" id="PR00420">
    <property type="entry name" value="RNGMNOXGNASE"/>
</dbReference>
<evidence type="ECO:0000313" key="10">
    <source>
        <dbReference type="Proteomes" id="UP001597051"/>
    </source>
</evidence>
<dbReference type="InterPro" id="IPR050281">
    <property type="entry name" value="Flavin_monoamine_oxidase"/>
</dbReference>
<gene>
    <name evidence="9" type="ORF">ACFQ0S_08775</name>
</gene>